<dbReference type="SUPFAM" id="SSF47384">
    <property type="entry name" value="Homodimeric domain of signal transducing histidine kinase"/>
    <property type="match status" value="1"/>
</dbReference>
<dbReference type="PROSITE" id="PS50885">
    <property type="entry name" value="HAMP"/>
    <property type="match status" value="1"/>
</dbReference>
<dbReference type="PANTHER" id="PTHR42878:SF15">
    <property type="entry name" value="BACTERIOPHYTOCHROME"/>
    <property type="match status" value="1"/>
</dbReference>
<evidence type="ECO:0000313" key="10">
    <source>
        <dbReference type="EMBL" id="KIE43332.1"/>
    </source>
</evidence>
<dbReference type="SUPFAM" id="SSF158472">
    <property type="entry name" value="HAMP domain-like"/>
    <property type="match status" value="1"/>
</dbReference>
<comment type="catalytic activity">
    <reaction evidence="1">
        <text>ATP + protein L-histidine = ADP + protein N-phospho-L-histidine.</text>
        <dbReference type="EC" id="2.7.13.3"/>
    </reaction>
</comment>
<dbReference type="Gene3D" id="6.10.340.10">
    <property type="match status" value="1"/>
</dbReference>
<dbReference type="GO" id="GO:0000155">
    <property type="term" value="F:phosphorelay sensor kinase activity"/>
    <property type="evidence" value="ECO:0007669"/>
    <property type="project" value="InterPro"/>
</dbReference>
<sequence>MTIKRKVQTVIILIVLHVAVFVGYLFHSSAQVHTRVRHLIPAVEYLRGIALARAGMIQQMKEVVDYLAISDPAARDEFRKGGKLTDEALAVWIDAIKAQKSLGVTGEDDDLRLVQMVQNHHASWVRTAEWFFELQDTGRGAEAMALFRDRLEPYFDREVLLPVDKALDDGAVEVHVAFHDLLMAVGRIPWMSAEGTRNIERGEAALDGFLAANHLLFEVTGQLKELMKYLLNQRQGIETDLSRLDWQAGHALENFRQQMWRLARQGDPTALTDAETVTRSFQELTGLMHQAVALKKAGRGHEAVALANSRMETVLYKTLMPIISRSLDSGSARMLTLTAAARWQGVLAVSLFLVMAVSLILGTSRSILRALDSLMNGTSAITEGDFSHRLDARRSDELGALAVSFNTMVERLQESRRDLDSFARLLEQRVYERTVQLEEANEDLRQFSSSLSHDIRTPLSGITGYVQLARAECNGTESELLAELFTAIEFAAARMNTLVDAQLALARATCQELSFEQVDMAEIGRTVIDNLQFAEPQRKVTFHVTGDLAVDGDADLLGLAVENLLSNAWKYTALRDEAVIEFGSRDEGERRIYFVRDNGAGFDPEEINRLFRPFSRLHGAEQFPGTGVGLATVARVIRRHGGRTWADGAVDRGATFFFTLNEAPLPVVVPPRPEESA</sequence>
<dbReference type="FunFam" id="3.30.565.10:FF:000006">
    <property type="entry name" value="Sensor histidine kinase WalK"/>
    <property type="match status" value="1"/>
</dbReference>
<dbReference type="InterPro" id="IPR050351">
    <property type="entry name" value="BphY/WalK/GraS-like"/>
</dbReference>
<keyword evidence="7" id="KW-0812">Transmembrane</keyword>
<evidence type="ECO:0000256" key="5">
    <source>
        <dbReference type="ARBA" id="ARBA00022679"/>
    </source>
</evidence>
<keyword evidence="11" id="KW-1185">Reference proteome</keyword>
<dbReference type="RefSeq" id="WP_039646700.1">
    <property type="nucleotide sequence ID" value="NZ_JXBL01000001.1"/>
</dbReference>
<dbReference type="GO" id="GO:0000156">
    <property type="term" value="F:phosphorelay response regulator activity"/>
    <property type="evidence" value="ECO:0007669"/>
    <property type="project" value="TreeGrafter"/>
</dbReference>
<dbReference type="SMART" id="SM00387">
    <property type="entry name" value="HATPase_c"/>
    <property type="match status" value="1"/>
</dbReference>
<evidence type="ECO:0000259" key="8">
    <source>
        <dbReference type="PROSITE" id="PS50109"/>
    </source>
</evidence>
<dbReference type="Pfam" id="PF02518">
    <property type="entry name" value="HATPase_c"/>
    <property type="match status" value="1"/>
</dbReference>
<dbReference type="EMBL" id="JXBL01000001">
    <property type="protein sequence ID" value="KIE43332.1"/>
    <property type="molecule type" value="Genomic_DNA"/>
</dbReference>
<evidence type="ECO:0000256" key="4">
    <source>
        <dbReference type="ARBA" id="ARBA00022553"/>
    </source>
</evidence>
<name>A0A0C1QR92_9BACT</name>
<dbReference type="InterPro" id="IPR036890">
    <property type="entry name" value="HATPase_C_sf"/>
</dbReference>
<keyword evidence="6 10" id="KW-0418">Kinase</keyword>
<dbReference type="Proteomes" id="UP000031433">
    <property type="component" value="Unassembled WGS sequence"/>
</dbReference>
<dbReference type="GO" id="GO:0030295">
    <property type="term" value="F:protein kinase activator activity"/>
    <property type="evidence" value="ECO:0007669"/>
    <property type="project" value="TreeGrafter"/>
</dbReference>
<dbReference type="PROSITE" id="PS50109">
    <property type="entry name" value="HIS_KIN"/>
    <property type="match status" value="1"/>
</dbReference>
<dbReference type="SUPFAM" id="SSF55874">
    <property type="entry name" value="ATPase domain of HSP90 chaperone/DNA topoisomerase II/histidine kinase"/>
    <property type="match status" value="1"/>
</dbReference>
<feature type="transmembrane region" description="Helical" evidence="7">
    <location>
        <begin position="7"/>
        <end position="26"/>
    </location>
</feature>
<evidence type="ECO:0000256" key="7">
    <source>
        <dbReference type="SAM" id="Phobius"/>
    </source>
</evidence>
<comment type="caution">
    <text evidence="10">The sequence shown here is derived from an EMBL/GenBank/DDBJ whole genome shotgun (WGS) entry which is preliminary data.</text>
</comment>
<reference evidence="10 11" key="1">
    <citation type="submission" date="2015-01" db="EMBL/GenBank/DDBJ databases">
        <title>Genome sequence of the anaerobic bacterium Geobacter soli GSS01, a dissimilatory Fe(III) reducer from soil.</title>
        <authorList>
            <person name="Yang G."/>
            <person name="Zhou S."/>
        </authorList>
    </citation>
    <scope>NUCLEOTIDE SEQUENCE [LARGE SCALE GENOMIC DNA]</scope>
    <source>
        <strain evidence="10 11">GSS01</strain>
    </source>
</reference>
<evidence type="ECO:0000256" key="1">
    <source>
        <dbReference type="ARBA" id="ARBA00000085"/>
    </source>
</evidence>
<evidence type="ECO:0000313" key="11">
    <source>
        <dbReference type="Proteomes" id="UP000031433"/>
    </source>
</evidence>
<keyword evidence="5" id="KW-0808">Transferase</keyword>
<keyword evidence="7" id="KW-0472">Membrane</keyword>
<evidence type="ECO:0000256" key="3">
    <source>
        <dbReference type="ARBA" id="ARBA00012438"/>
    </source>
</evidence>
<dbReference type="Pfam" id="PF00672">
    <property type="entry name" value="HAMP"/>
    <property type="match status" value="1"/>
</dbReference>
<dbReference type="CDD" id="cd00082">
    <property type="entry name" value="HisKA"/>
    <property type="match status" value="1"/>
</dbReference>
<keyword evidence="7" id="KW-1133">Transmembrane helix</keyword>
<dbReference type="PRINTS" id="PR00344">
    <property type="entry name" value="BCTRLSENSOR"/>
</dbReference>
<protein>
    <recommendedName>
        <fullName evidence="3">histidine kinase</fullName>
        <ecNumber evidence="3">2.7.13.3</ecNumber>
    </recommendedName>
</protein>
<gene>
    <name evidence="10" type="ORF">SE37_12170</name>
</gene>
<dbReference type="SMART" id="SM00304">
    <property type="entry name" value="HAMP"/>
    <property type="match status" value="1"/>
</dbReference>
<dbReference type="AlphaFoldDB" id="A0A0C1QR92"/>
<dbReference type="Pfam" id="PF00512">
    <property type="entry name" value="HisKA"/>
    <property type="match status" value="1"/>
</dbReference>
<comment type="subcellular location">
    <subcellularLocation>
        <location evidence="2">Membrane</location>
    </subcellularLocation>
</comment>
<dbReference type="InterPro" id="IPR003660">
    <property type="entry name" value="HAMP_dom"/>
</dbReference>
<evidence type="ECO:0000259" key="9">
    <source>
        <dbReference type="PROSITE" id="PS50885"/>
    </source>
</evidence>
<keyword evidence="4" id="KW-0597">Phosphoprotein</keyword>
<feature type="domain" description="HAMP" evidence="9">
    <location>
        <begin position="365"/>
        <end position="417"/>
    </location>
</feature>
<dbReference type="PANTHER" id="PTHR42878">
    <property type="entry name" value="TWO-COMPONENT HISTIDINE KINASE"/>
    <property type="match status" value="1"/>
</dbReference>
<dbReference type="CDD" id="cd06225">
    <property type="entry name" value="HAMP"/>
    <property type="match status" value="1"/>
</dbReference>
<dbReference type="GO" id="GO:0007234">
    <property type="term" value="P:osmosensory signaling via phosphorelay pathway"/>
    <property type="evidence" value="ECO:0007669"/>
    <property type="project" value="TreeGrafter"/>
</dbReference>
<proteinExistence type="predicted"/>
<dbReference type="InterPro" id="IPR005467">
    <property type="entry name" value="His_kinase_dom"/>
</dbReference>
<dbReference type="InterPro" id="IPR003661">
    <property type="entry name" value="HisK_dim/P_dom"/>
</dbReference>
<dbReference type="InterPro" id="IPR003594">
    <property type="entry name" value="HATPase_dom"/>
</dbReference>
<dbReference type="Gene3D" id="1.10.287.130">
    <property type="match status" value="1"/>
</dbReference>
<accession>A0A0C1QR92</accession>
<feature type="domain" description="Histidine kinase" evidence="8">
    <location>
        <begin position="450"/>
        <end position="664"/>
    </location>
</feature>
<evidence type="ECO:0000256" key="2">
    <source>
        <dbReference type="ARBA" id="ARBA00004370"/>
    </source>
</evidence>
<dbReference type="InterPro" id="IPR036097">
    <property type="entry name" value="HisK_dim/P_sf"/>
</dbReference>
<dbReference type="GO" id="GO:0016020">
    <property type="term" value="C:membrane"/>
    <property type="evidence" value="ECO:0007669"/>
    <property type="project" value="UniProtKB-SubCell"/>
</dbReference>
<dbReference type="InterPro" id="IPR004358">
    <property type="entry name" value="Sig_transdc_His_kin-like_C"/>
</dbReference>
<dbReference type="Gene3D" id="3.30.565.10">
    <property type="entry name" value="Histidine kinase-like ATPase, C-terminal domain"/>
    <property type="match status" value="1"/>
</dbReference>
<evidence type="ECO:0000256" key="6">
    <source>
        <dbReference type="ARBA" id="ARBA00022777"/>
    </source>
</evidence>
<dbReference type="SMART" id="SM00388">
    <property type="entry name" value="HisKA"/>
    <property type="match status" value="1"/>
</dbReference>
<organism evidence="10 11">
    <name type="scientific">Geobacter soli</name>
    <dbReference type="NCBI Taxonomy" id="1510391"/>
    <lineage>
        <taxon>Bacteria</taxon>
        <taxon>Pseudomonadati</taxon>
        <taxon>Thermodesulfobacteriota</taxon>
        <taxon>Desulfuromonadia</taxon>
        <taxon>Geobacterales</taxon>
        <taxon>Geobacteraceae</taxon>
        <taxon>Geobacter</taxon>
    </lineage>
</organism>
<dbReference type="EC" id="2.7.13.3" evidence="3"/>